<dbReference type="OrthoDB" id="883248at2"/>
<accession>A0A4Q7P1V3</accession>
<keyword evidence="2" id="KW-1185">Reference proteome</keyword>
<dbReference type="EMBL" id="SGXE01000002">
    <property type="protein sequence ID" value="RZS93557.1"/>
    <property type="molecule type" value="Genomic_DNA"/>
</dbReference>
<sequence length="187" mass="21411">MKKTVLTILVIGNVFLGSAQQESVEKSIFGLQIGTLGSWLHHEAKLTNQIAIRSEFGLDTGIFRNSFYDKNGVFFAPVITIEPRWYYNLAKRANKAKRIDGNSGNFFGIKISYHPDWFTISNEDNINLISDLSVIPTWGIRRNIGKHFNYEIGFGLGYIRYFEKDNVILNDKNDVVANLHLRLGYKF</sequence>
<evidence type="ECO:0008006" key="3">
    <source>
        <dbReference type="Google" id="ProtNLM"/>
    </source>
</evidence>
<protein>
    <recommendedName>
        <fullName evidence="3">Outer membrane protein with beta-barrel domain</fullName>
    </recommendedName>
</protein>
<gene>
    <name evidence="1" type="ORF">EV197_2137</name>
</gene>
<comment type="caution">
    <text evidence="1">The sequence shown here is derived from an EMBL/GenBank/DDBJ whole genome shotgun (WGS) entry which is preliminary data.</text>
</comment>
<dbReference type="RefSeq" id="WP_130286683.1">
    <property type="nucleotide sequence ID" value="NZ_SGXE01000002.1"/>
</dbReference>
<dbReference type="Proteomes" id="UP000292262">
    <property type="component" value="Unassembled WGS sequence"/>
</dbReference>
<organism evidence="1 2">
    <name type="scientific">Aquimarina brevivitae</name>
    <dbReference type="NCBI Taxonomy" id="323412"/>
    <lineage>
        <taxon>Bacteria</taxon>
        <taxon>Pseudomonadati</taxon>
        <taxon>Bacteroidota</taxon>
        <taxon>Flavobacteriia</taxon>
        <taxon>Flavobacteriales</taxon>
        <taxon>Flavobacteriaceae</taxon>
        <taxon>Aquimarina</taxon>
    </lineage>
</organism>
<name>A0A4Q7P1V3_9FLAO</name>
<proteinExistence type="predicted"/>
<reference evidence="1 2" key="1">
    <citation type="submission" date="2019-02" db="EMBL/GenBank/DDBJ databases">
        <title>Genomic Encyclopedia of Type Strains, Phase IV (KMG-IV): sequencing the most valuable type-strain genomes for metagenomic binning, comparative biology and taxonomic classification.</title>
        <authorList>
            <person name="Goeker M."/>
        </authorList>
    </citation>
    <scope>NUCLEOTIDE SEQUENCE [LARGE SCALE GENOMIC DNA]</scope>
    <source>
        <strain evidence="1 2">DSM 17196</strain>
    </source>
</reference>
<evidence type="ECO:0000313" key="1">
    <source>
        <dbReference type="EMBL" id="RZS93557.1"/>
    </source>
</evidence>
<evidence type="ECO:0000313" key="2">
    <source>
        <dbReference type="Proteomes" id="UP000292262"/>
    </source>
</evidence>
<dbReference type="AlphaFoldDB" id="A0A4Q7P1V3"/>